<gene>
    <name evidence="2" type="ORF">C7419_107124</name>
</gene>
<organism evidence="2 3">
    <name type="scientific">Cupriavidus plantarum</name>
    <dbReference type="NCBI Taxonomy" id="942865"/>
    <lineage>
        <taxon>Bacteria</taxon>
        <taxon>Pseudomonadati</taxon>
        <taxon>Pseudomonadota</taxon>
        <taxon>Betaproteobacteria</taxon>
        <taxon>Burkholderiales</taxon>
        <taxon>Burkholderiaceae</taxon>
        <taxon>Cupriavidus</taxon>
    </lineage>
</organism>
<name>A0A316EM20_9BURK</name>
<evidence type="ECO:0000256" key="1">
    <source>
        <dbReference type="SAM" id="Phobius"/>
    </source>
</evidence>
<sequence length="236" mass="25430">MPNSHQPLATSLPHHALTESASPPIDRLLADLHRVVIESQSDSLGSATSTGALYRVSSLTLVAGWLATVLTSIGFYPKLAPWALAVLLCGIVSTVGLGAPSWIRAIREWRSLEADTVAAVGRNLARWHHAILQIRATYTHDQLTFGKRYVSDVASQFRGRLAFIIGAFDKVGAIPLIGTTAFALGNFNKGGTPYLMWCTAAAAAGLFYVIAMRFAEIAFTLERFALILDHAAAKQD</sequence>
<reference evidence="2 3" key="1">
    <citation type="submission" date="2018-05" db="EMBL/GenBank/DDBJ databases">
        <title>Genomic Encyclopedia of Type Strains, Phase IV (KMG-V): Genome sequencing to study the core and pangenomes of soil and plant-associated prokaryotes.</title>
        <authorList>
            <person name="Whitman W."/>
        </authorList>
    </citation>
    <scope>NUCLEOTIDE SEQUENCE [LARGE SCALE GENOMIC DNA]</scope>
    <source>
        <strain evidence="2 3">SLV-132</strain>
    </source>
</reference>
<evidence type="ECO:0000313" key="2">
    <source>
        <dbReference type="EMBL" id="PWK32333.1"/>
    </source>
</evidence>
<comment type="caution">
    <text evidence="2">The sequence shown here is derived from an EMBL/GenBank/DDBJ whole genome shotgun (WGS) entry which is preliminary data.</text>
</comment>
<proteinExistence type="predicted"/>
<dbReference type="Proteomes" id="UP000245754">
    <property type="component" value="Unassembled WGS sequence"/>
</dbReference>
<dbReference type="AlphaFoldDB" id="A0A316EM20"/>
<accession>A0A316EM20</accession>
<evidence type="ECO:0000313" key="3">
    <source>
        <dbReference type="Proteomes" id="UP000245754"/>
    </source>
</evidence>
<feature type="transmembrane region" description="Helical" evidence="1">
    <location>
        <begin position="161"/>
        <end position="182"/>
    </location>
</feature>
<feature type="transmembrane region" description="Helical" evidence="1">
    <location>
        <begin position="52"/>
        <end position="76"/>
    </location>
</feature>
<feature type="transmembrane region" description="Helical" evidence="1">
    <location>
        <begin position="194"/>
        <end position="215"/>
    </location>
</feature>
<keyword evidence="1" id="KW-0472">Membrane</keyword>
<keyword evidence="1" id="KW-1133">Transmembrane helix</keyword>
<keyword evidence="1" id="KW-0812">Transmembrane</keyword>
<protein>
    <submittedName>
        <fullName evidence="2">Uncharacterized protein</fullName>
    </submittedName>
</protein>
<feature type="transmembrane region" description="Helical" evidence="1">
    <location>
        <begin position="82"/>
        <end position="103"/>
    </location>
</feature>
<keyword evidence="3" id="KW-1185">Reference proteome</keyword>
<dbReference type="EMBL" id="QGGT01000007">
    <property type="protein sequence ID" value="PWK32333.1"/>
    <property type="molecule type" value="Genomic_DNA"/>
</dbReference>